<organism evidence="1">
    <name type="scientific">Rhizophora mucronata</name>
    <name type="common">Asiatic mangrove</name>
    <dbReference type="NCBI Taxonomy" id="61149"/>
    <lineage>
        <taxon>Eukaryota</taxon>
        <taxon>Viridiplantae</taxon>
        <taxon>Streptophyta</taxon>
        <taxon>Embryophyta</taxon>
        <taxon>Tracheophyta</taxon>
        <taxon>Spermatophyta</taxon>
        <taxon>Magnoliopsida</taxon>
        <taxon>eudicotyledons</taxon>
        <taxon>Gunneridae</taxon>
        <taxon>Pentapetalae</taxon>
        <taxon>rosids</taxon>
        <taxon>fabids</taxon>
        <taxon>Malpighiales</taxon>
        <taxon>Rhizophoraceae</taxon>
        <taxon>Rhizophora</taxon>
    </lineage>
</organism>
<reference evidence="1" key="1">
    <citation type="submission" date="2018-02" db="EMBL/GenBank/DDBJ databases">
        <title>Rhizophora mucronata_Transcriptome.</title>
        <authorList>
            <person name="Meera S.P."/>
            <person name="Sreeshan A."/>
            <person name="Augustine A."/>
        </authorList>
    </citation>
    <scope>NUCLEOTIDE SEQUENCE</scope>
    <source>
        <tissue evidence="1">Leaf</tissue>
    </source>
</reference>
<name>A0A2P2QFI4_RHIMU</name>
<proteinExistence type="predicted"/>
<dbReference type="AlphaFoldDB" id="A0A2P2QFI4"/>
<dbReference type="EMBL" id="GGEC01085255">
    <property type="protein sequence ID" value="MBX65739.1"/>
    <property type="molecule type" value="Transcribed_RNA"/>
</dbReference>
<evidence type="ECO:0000313" key="1">
    <source>
        <dbReference type="EMBL" id="MBX65739.1"/>
    </source>
</evidence>
<sequence>MIFGSIIFLSRDGQQLLLCCSKDITFWFVLCFYLFNASVSKKYGIGLPMEADNFPFPGR</sequence>
<protein>
    <submittedName>
        <fullName evidence="1">Uncharacterized protein</fullName>
    </submittedName>
</protein>
<accession>A0A2P2QFI4</accession>